<organism evidence="2 3">
    <name type="scientific">Metabacillus indicus</name>
    <name type="common">Bacillus indicus</name>
    <dbReference type="NCBI Taxonomy" id="246786"/>
    <lineage>
        <taxon>Bacteria</taxon>
        <taxon>Bacillati</taxon>
        <taxon>Bacillota</taxon>
        <taxon>Bacilli</taxon>
        <taxon>Bacillales</taxon>
        <taxon>Bacillaceae</taxon>
        <taxon>Metabacillus</taxon>
    </lineage>
</organism>
<evidence type="ECO:0000313" key="3">
    <source>
        <dbReference type="Proteomes" id="UP000028549"/>
    </source>
</evidence>
<accession>A0A084H2Z3</accession>
<protein>
    <submittedName>
        <fullName evidence="2">Uncharacterized protein</fullName>
    </submittedName>
</protein>
<dbReference type="RefSeq" id="WP_029565476.1">
    <property type="nucleotide sequence ID" value="NZ_JNVC02000001.1"/>
</dbReference>
<comment type="caution">
    <text evidence="2">The sequence shown here is derived from an EMBL/GenBank/DDBJ whole genome shotgun (WGS) entry which is preliminary data.</text>
</comment>
<feature type="transmembrane region" description="Helical" evidence="1">
    <location>
        <begin position="31"/>
        <end position="52"/>
    </location>
</feature>
<feature type="transmembrane region" description="Helical" evidence="1">
    <location>
        <begin position="72"/>
        <end position="89"/>
    </location>
</feature>
<dbReference type="Proteomes" id="UP000028549">
    <property type="component" value="Unassembled WGS sequence"/>
</dbReference>
<evidence type="ECO:0000256" key="1">
    <source>
        <dbReference type="SAM" id="Phobius"/>
    </source>
</evidence>
<keyword evidence="1" id="KW-0472">Membrane</keyword>
<keyword evidence="1" id="KW-0812">Transmembrane</keyword>
<reference evidence="2 3" key="1">
    <citation type="journal article" date="2005" name="Int. J. Syst. Evol. Microbiol.">
        <title>Bacillus cibi sp. nov., isolated from jeotgal, a traditional Korean fermented seafood.</title>
        <authorList>
            <person name="Yoon J.H."/>
            <person name="Lee C.H."/>
            <person name="Oh T.K."/>
        </authorList>
    </citation>
    <scope>NUCLEOTIDE SEQUENCE [LARGE SCALE GENOMIC DNA]</scope>
    <source>
        <strain evidence="2 3">DSM 16189</strain>
    </source>
</reference>
<dbReference type="OrthoDB" id="2618234at2"/>
<proteinExistence type="predicted"/>
<dbReference type="AlphaFoldDB" id="A0A084H2Z3"/>
<feature type="transmembrane region" description="Helical" evidence="1">
    <location>
        <begin position="135"/>
        <end position="153"/>
    </location>
</feature>
<evidence type="ECO:0000313" key="2">
    <source>
        <dbReference type="EMBL" id="KEZ53955.1"/>
    </source>
</evidence>
<name>A0A084H2Z3_METID</name>
<dbReference type="STRING" id="246786.GS18_0203215"/>
<keyword evidence="1" id="KW-1133">Transmembrane helix</keyword>
<sequence>MNGMQNELYILATIAVALLIMAKLPKKFPAGVTVLIFTFSALIGLTADHILAIPPYDVYDVNDSPNFEVWDFIYYSMYGFFGYFFLYIYQHFRIRGILTIPYIILWSMFSVFYEWVAVQVGIFDFGKGYKMQNSFPIYLYIQTFFIIFFHFVMKEYDKLKEKSSII</sequence>
<gene>
    <name evidence="2" type="ORF">GS18_0203215</name>
</gene>
<feature type="transmembrane region" description="Helical" evidence="1">
    <location>
        <begin position="96"/>
        <end position="115"/>
    </location>
</feature>
<dbReference type="EMBL" id="JNVC02000001">
    <property type="protein sequence ID" value="KEZ53955.1"/>
    <property type="molecule type" value="Genomic_DNA"/>
</dbReference>
<keyword evidence="3" id="KW-1185">Reference proteome</keyword>